<evidence type="ECO:0000256" key="11">
    <source>
        <dbReference type="PROSITE-ProRule" id="PRU00042"/>
    </source>
</evidence>
<feature type="compositionally biased region" description="Polar residues" evidence="12">
    <location>
        <begin position="312"/>
        <end position="324"/>
    </location>
</feature>
<feature type="compositionally biased region" description="Polar residues" evidence="12">
    <location>
        <begin position="470"/>
        <end position="481"/>
    </location>
</feature>
<dbReference type="Gene3D" id="3.30.160.60">
    <property type="entry name" value="Classic Zinc Finger"/>
    <property type="match status" value="8"/>
</dbReference>
<keyword evidence="10" id="KW-0539">Nucleus</keyword>
<feature type="domain" description="C2H2-type" evidence="13">
    <location>
        <begin position="608"/>
        <end position="635"/>
    </location>
</feature>
<feature type="compositionally biased region" description="Polar residues" evidence="12">
    <location>
        <begin position="113"/>
        <end position="126"/>
    </location>
</feature>
<comment type="similarity">
    <text evidence="2">Belongs to the krueppel C2H2-type zinc-finger protein family.</text>
</comment>
<evidence type="ECO:0000259" key="13">
    <source>
        <dbReference type="PROSITE" id="PS50157"/>
    </source>
</evidence>
<keyword evidence="5 11" id="KW-0863">Zinc-finger</keyword>
<feature type="region of interest" description="Disordered" evidence="12">
    <location>
        <begin position="739"/>
        <end position="942"/>
    </location>
</feature>
<name>A0A7M7NAM4_STRPU</name>
<dbReference type="PROSITE" id="PS50157">
    <property type="entry name" value="ZINC_FINGER_C2H2_2"/>
    <property type="match status" value="10"/>
</dbReference>
<dbReference type="AlphaFoldDB" id="A0A7M7NAM4"/>
<feature type="region of interest" description="Disordered" evidence="12">
    <location>
        <begin position="386"/>
        <end position="514"/>
    </location>
</feature>
<feature type="domain" description="C2H2-type" evidence="13">
    <location>
        <begin position="636"/>
        <end position="663"/>
    </location>
</feature>
<dbReference type="Proteomes" id="UP000007110">
    <property type="component" value="Unassembled WGS sequence"/>
</dbReference>
<dbReference type="GO" id="GO:0008270">
    <property type="term" value="F:zinc ion binding"/>
    <property type="evidence" value="ECO:0007669"/>
    <property type="project" value="UniProtKB-KW"/>
</dbReference>
<evidence type="ECO:0000256" key="5">
    <source>
        <dbReference type="ARBA" id="ARBA00022771"/>
    </source>
</evidence>
<evidence type="ECO:0000256" key="12">
    <source>
        <dbReference type="SAM" id="MobiDB-lite"/>
    </source>
</evidence>
<evidence type="ECO:0000313" key="14">
    <source>
        <dbReference type="EnsemblMetazoa" id="XP_030832388"/>
    </source>
</evidence>
<reference evidence="14" key="2">
    <citation type="submission" date="2021-01" db="UniProtKB">
        <authorList>
            <consortium name="EnsemblMetazoa"/>
        </authorList>
    </citation>
    <scope>IDENTIFICATION</scope>
</reference>
<comment type="subcellular location">
    <subcellularLocation>
        <location evidence="1">Nucleus</location>
    </subcellularLocation>
</comment>
<keyword evidence="15" id="KW-1185">Reference proteome</keyword>
<keyword evidence="9" id="KW-0804">Transcription</keyword>
<feature type="compositionally biased region" description="Polar residues" evidence="12">
    <location>
        <begin position="919"/>
        <end position="933"/>
    </location>
</feature>
<dbReference type="PANTHER" id="PTHR24384">
    <property type="entry name" value="FINGER PUTATIVE TRANSCRIPTION FACTOR FAMILY-RELATED"/>
    <property type="match status" value="1"/>
</dbReference>
<dbReference type="InterPro" id="IPR013087">
    <property type="entry name" value="Znf_C2H2_type"/>
</dbReference>
<keyword evidence="4" id="KW-0677">Repeat</keyword>
<evidence type="ECO:0000256" key="6">
    <source>
        <dbReference type="ARBA" id="ARBA00022833"/>
    </source>
</evidence>
<feature type="compositionally biased region" description="Low complexity" evidence="12">
    <location>
        <begin position="820"/>
        <end position="831"/>
    </location>
</feature>
<evidence type="ECO:0000256" key="9">
    <source>
        <dbReference type="ARBA" id="ARBA00023163"/>
    </source>
</evidence>
<dbReference type="PANTHER" id="PTHR24384:SF196">
    <property type="entry name" value="ZINC FINGER AND BTB DOMAIN-CONTAINING PROTEIN 11"/>
    <property type="match status" value="1"/>
</dbReference>
<feature type="compositionally biased region" description="Polar residues" evidence="12">
    <location>
        <begin position="850"/>
        <end position="867"/>
    </location>
</feature>
<dbReference type="EnsemblMetazoa" id="XM_003725744">
    <property type="protein sequence ID" value="XP_003725792"/>
    <property type="gene ID" value="LOC100891014"/>
</dbReference>
<dbReference type="GO" id="GO:0005634">
    <property type="term" value="C:nucleus"/>
    <property type="evidence" value="ECO:0007669"/>
    <property type="project" value="UniProtKB-SubCell"/>
</dbReference>
<dbReference type="InParanoid" id="A0A7M7NAM4"/>
<dbReference type="EnsemblMetazoa" id="XM_030976528">
    <property type="protein sequence ID" value="XP_030832388"/>
    <property type="gene ID" value="LOC100891014"/>
</dbReference>
<feature type="region of interest" description="Disordered" evidence="12">
    <location>
        <begin position="54"/>
        <end position="168"/>
    </location>
</feature>
<feature type="domain" description="C2H2-type" evidence="13">
    <location>
        <begin position="221"/>
        <end position="248"/>
    </location>
</feature>
<feature type="domain" description="C2H2-type" evidence="13">
    <location>
        <begin position="692"/>
        <end position="719"/>
    </location>
</feature>
<sequence>MDYKQAVEAAMVHGVEYNQPGMNARENGYILPADQQGGPPTAPLAAVPNIHNKMPSMPQAAYPEQREPEPNPHHQSTIDPHHQAAMDPNHQAAMDPNHQGTIDPSTAPGMEQPNPNLNTGMNSNPNVPMDSDPNLNSSMESATEEKHLPEAGMEEGNMMAPYDGAEEDENDAPHNLFDTKSSNPILVRGSWQWMCNQCPKSYTSKSNLIAHLLDHCGIKPHMCLACGKSFKQVAHLNTHRVIHTGRRKHICPICGRGFNQRVHLKRHMVTHNINVACTCELCGRKFAFPSELQFHHKKVHRKRAGPPKKNSRSPSNDGDNLQHFNASATMHPMMASQGQMMGPGGGVKRQGRYANIPQGTQYMPTGRRRTKAMKAQAVAQMHAAYGKMPVGPGPGRGPSNDHMPISPGDHMPHGSSHMSPRNDRTPPRHPQMSPRNDRMSPRSDPNVQGDDQMYSKNDRTPPRGDHMPQRQDSVSSRSSAMSPGGHDHMRQPFSHGGSQSPRGSENGPHDDGLLPAELFQPELVHPDAGKAVLQPDAMETLRFHPARNRPGTQRFRNRAPNNQPQRKSVKKKGAPLKPELTCTECGRQFAFPFELRDHLARHRDVRPYVCTECGHQFFKEHHLKQHQLIHTGLKPFRCHICDRAFALKANMLRHAKLHVNNRQHKCQVCDKSFSQKQTLSNHMVVHKDEKPFSCNICGKKFSRKVNLDSHVYLHFGNKPFKCSICGSKYNNKGNLKRHVKNKHGLDADLQSDGEKEENENGENADESQQVDDDEGRVDLDSSGEVPGDVEADVSQVPSEGDGSTEEQVPPAPQPNFSETPQPLAAAAGQQPSYDSSNQEDYEEEPAQPVKHQQTYEQPPQPSSTQQHFNDHPRPVSQSSYEEPERPLSQRHYSEADEAPAPAPAQQDYVNPEHPRRQSYGDQEQTRTPESYGNSEYIRQPSYPSHERLAIPEAYRTPEHAHPQPPFPDHDQAINHRNYVGREPPRQPLVYTDHHRPTNLDSYVPRDPVGPVGGRDSYPPYHAQAAYPRHGYHHVERFKIEQGEAMAPQNPMQLMHSNMGLPM</sequence>
<reference evidence="15" key="1">
    <citation type="submission" date="2015-02" db="EMBL/GenBank/DDBJ databases">
        <title>Genome sequencing for Strongylocentrotus purpuratus.</title>
        <authorList>
            <person name="Murali S."/>
            <person name="Liu Y."/>
            <person name="Vee V."/>
            <person name="English A."/>
            <person name="Wang M."/>
            <person name="Skinner E."/>
            <person name="Han Y."/>
            <person name="Muzny D.M."/>
            <person name="Worley K.C."/>
            <person name="Gibbs R.A."/>
        </authorList>
    </citation>
    <scope>NUCLEOTIDE SEQUENCE</scope>
</reference>
<evidence type="ECO:0000313" key="15">
    <source>
        <dbReference type="Proteomes" id="UP000007110"/>
    </source>
</evidence>
<dbReference type="FunFam" id="3.30.160.60:FF:002737">
    <property type="entry name" value="AGAP008430-PA"/>
    <property type="match status" value="1"/>
</dbReference>
<evidence type="ECO:0000256" key="8">
    <source>
        <dbReference type="ARBA" id="ARBA00023125"/>
    </source>
</evidence>
<keyword evidence="8" id="KW-0238">DNA-binding</keyword>
<feature type="domain" description="C2H2-type" evidence="13">
    <location>
        <begin position="249"/>
        <end position="271"/>
    </location>
</feature>
<keyword evidence="6" id="KW-0862">Zinc</keyword>
<feature type="domain" description="C2H2-type" evidence="13">
    <location>
        <begin position="664"/>
        <end position="691"/>
    </location>
</feature>
<accession>A0A7M7NAM4</accession>
<evidence type="ECO:0000256" key="7">
    <source>
        <dbReference type="ARBA" id="ARBA00023015"/>
    </source>
</evidence>
<feature type="compositionally biased region" description="Basic residues" evidence="12">
    <location>
        <begin position="295"/>
        <end position="311"/>
    </location>
</feature>
<dbReference type="InterPro" id="IPR036236">
    <property type="entry name" value="Znf_C2H2_sf"/>
</dbReference>
<dbReference type="InterPro" id="IPR050752">
    <property type="entry name" value="C2H2-ZF_domain"/>
</dbReference>
<protein>
    <recommendedName>
        <fullName evidence="13">C2H2-type domain-containing protein</fullName>
    </recommendedName>
</protein>
<feature type="compositionally biased region" description="Basic and acidic residues" evidence="12">
    <location>
        <begin position="456"/>
        <end position="469"/>
    </location>
</feature>
<feature type="domain" description="C2H2-type" evidence="13">
    <location>
        <begin position="277"/>
        <end position="305"/>
    </location>
</feature>
<evidence type="ECO:0000256" key="10">
    <source>
        <dbReference type="ARBA" id="ARBA00023242"/>
    </source>
</evidence>
<keyword evidence="7" id="KW-0805">Transcription regulation</keyword>
<dbReference type="PROSITE" id="PS00028">
    <property type="entry name" value="ZINC_FINGER_C2H2_1"/>
    <property type="match status" value="10"/>
</dbReference>
<feature type="compositionally biased region" description="Acidic residues" evidence="12">
    <location>
        <begin position="749"/>
        <end position="775"/>
    </location>
</feature>
<evidence type="ECO:0000256" key="4">
    <source>
        <dbReference type="ARBA" id="ARBA00022737"/>
    </source>
</evidence>
<dbReference type="Pfam" id="PF00096">
    <property type="entry name" value="zf-C2H2"/>
    <property type="match status" value="6"/>
</dbReference>
<dbReference type="SUPFAM" id="SSF57667">
    <property type="entry name" value="beta-beta-alpha zinc fingers"/>
    <property type="match status" value="5"/>
</dbReference>
<evidence type="ECO:0000256" key="1">
    <source>
        <dbReference type="ARBA" id="ARBA00004123"/>
    </source>
</evidence>
<evidence type="ECO:0000256" key="2">
    <source>
        <dbReference type="ARBA" id="ARBA00006991"/>
    </source>
</evidence>
<dbReference type="GeneID" id="100891014"/>
<dbReference type="GO" id="GO:0006357">
    <property type="term" value="P:regulation of transcription by RNA polymerase II"/>
    <property type="evidence" value="ECO:0000318"/>
    <property type="project" value="GO_Central"/>
</dbReference>
<organism evidence="14 15">
    <name type="scientific">Strongylocentrotus purpuratus</name>
    <name type="common">Purple sea urchin</name>
    <dbReference type="NCBI Taxonomy" id="7668"/>
    <lineage>
        <taxon>Eukaryota</taxon>
        <taxon>Metazoa</taxon>
        <taxon>Echinodermata</taxon>
        <taxon>Eleutherozoa</taxon>
        <taxon>Echinozoa</taxon>
        <taxon>Echinoidea</taxon>
        <taxon>Euechinoidea</taxon>
        <taxon>Echinacea</taxon>
        <taxon>Camarodonta</taxon>
        <taxon>Echinidea</taxon>
        <taxon>Strongylocentrotidae</taxon>
        <taxon>Strongylocentrotus</taxon>
    </lineage>
</organism>
<dbReference type="RefSeq" id="XP_003725792.2">
    <property type="nucleotide sequence ID" value="XM_003725744.3"/>
</dbReference>
<feature type="region of interest" description="Disordered" evidence="12">
    <location>
        <begin position="295"/>
        <end position="324"/>
    </location>
</feature>
<dbReference type="GO" id="GO:0000978">
    <property type="term" value="F:RNA polymerase II cis-regulatory region sequence-specific DNA binding"/>
    <property type="evidence" value="ECO:0000318"/>
    <property type="project" value="GO_Central"/>
</dbReference>
<feature type="compositionally biased region" description="Basic and acidic residues" evidence="12">
    <location>
        <begin position="882"/>
        <end position="894"/>
    </location>
</feature>
<feature type="domain" description="C2H2-type" evidence="13">
    <location>
        <begin position="580"/>
        <end position="607"/>
    </location>
</feature>
<keyword evidence="3" id="KW-0479">Metal-binding</keyword>
<dbReference type="RefSeq" id="XP_030832388.1">
    <property type="nucleotide sequence ID" value="XM_030976528.1"/>
</dbReference>
<dbReference type="FunFam" id="3.30.160.60:FF:000446">
    <property type="entry name" value="Zinc finger protein"/>
    <property type="match status" value="4"/>
</dbReference>
<feature type="domain" description="C2H2-type" evidence="13">
    <location>
        <begin position="193"/>
        <end position="220"/>
    </location>
</feature>
<dbReference type="KEGG" id="spu:100891014"/>
<dbReference type="FunFam" id="3.30.160.60:FF:001156">
    <property type="entry name" value="Zinc finger protein 407"/>
    <property type="match status" value="1"/>
</dbReference>
<evidence type="ECO:0000256" key="3">
    <source>
        <dbReference type="ARBA" id="ARBA00022723"/>
    </source>
</evidence>
<dbReference type="OMA" id="HIAETSM"/>
<feature type="region of interest" description="Disordered" evidence="12">
    <location>
        <begin position="543"/>
        <end position="575"/>
    </location>
</feature>
<proteinExistence type="inferred from homology"/>
<dbReference type="OrthoDB" id="7295497at2759"/>
<dbReference type="FunFam" id="3.30.160.60:FF:000086">
    <property type="entry name" value="transcription factor E4F1 isoform X1"/>
    <property type="match status" value="1"/>
</dbReference>
<dbReference type="SMART" id="SM00355">
    <property type="entry name" value="ZnF_C2H2"/>
    <property type="match status" value="10"/>
</dbReference>
<feature type="domain" description="C2H2-type" evidence="13">
    <location>
        <begin position="720"/>
        <end position="748"/>
    </location>
</feature>
<dbReference type="Pfam" id="PF13894">
    <property type="entry name" value="zf-C2H2_4"/>
    <property type="match status" value="1"/>
</dbReference>
<dbReference type="GO" id="GO:0003700">
    <property type="term" value="F:DNA-binding transcription factor activity"/>
    <property type="evidence" value="ECO:0000318"/>
    <property type="project" value="GO_Central"/>
</dbReference>